<dbReference type="GO" id="GO:0003743">
    <property type="term" value="F:translation initiation factor activity"/>
    <property type="evidence" value="ECO:0007669"/>
    <property type="project" value="UniProtKB-KW"/>
</dbReference>
<sequence>MMQNGMPSNQPLTEKSSEDSNEPMEKPNNLTEDSNNNNNNNPDEGFNRLAKLLMSCAQSPRNAEPVSSEASIQDPERNKLPTGKRHPTSVNKPGQRRARQPGNQMDPLEFSWTFWVTDTSKDWNEAIERIFDFSTAQDFWRLFNFLVPPSVRCKLSYNLFKQGIRPEWEDPANASGGRWGIVSPLSGKNADTVWMELCMLCVGGFELDSLSSYINGIYLTWKRDLSRISIWLNTTERDVVMCVGETIQKYLQEHMKRKYALEFTECKSARGRKSILYSIN</sequence>
<dbReference type="InParanoid" id="A0A1V9Y2Q4"/>
<accession>A0A1V9Y2Q4</accession>
<evidence type="ECO:0000256" key="1">
    <source>
        <dbReference type="RuleBase" id="RU004374"/>
    </source>
</evidence>
<evidence type="ECO:0000256" key="2">
    <source>
        <dbReference type="SAM" id="MobiDB-lite"/>
    </source>
</evidence>
<dbReference type="AlphaFoldDB" id="A0A1V9Y2Q4"/>
<dbReference type="Proteomes" id="UP000192247">
    <property type="component" value="Unassembled WGS sequence"/>
</dbReference>
<dbReference type="Gene3D" id="3.30.760.10">
    <property type="entry name" value="RNA Cap, Translation Initiation Factor Eif4e"/>
    <property type="match status" value="1"/>
</dbReference>
<dbReference type="Pfam" id="PF01652">
    <property type="entry name" value="IF4E"/>
    <property type="match status" value="1"/>
</dbReference>
<comment type="similarity">
    <text evidence="1">Belongs to the eukaryotic initiation factor 4E family.</text>
</comment>
<dbReference type="GO" id="GO:0000340">
    <property type="term" value="F:RNA 7-methylguanosine cap binding"/>
    <property type="evidence" value="ECO:0007669"/>
    <property type="project" value="TreeGrafter"/>
</dbReference>
<evidence type="ECO:0000313" key="3">
    <source>
        <dbReference type="EMBL" id="OQR80012.1"/>
    </source>
</evidence>
<keyword evidence="1 3" id="KW-0396">Initiation factor</keyword>
<keyword evidence="4" id="KW-1185">Reference proteome</keyword>
<name>A0A1V9Y2Q4_9ACAR</name>
<dbReference type="SUPFAM" id="SSF55418">
    <property type="entry name" value="eIF4e-like"/>
    <property type="match status" value="1"/>
</dbReference>
<dbReference type="InterPro" id="IPR001040">
    <property type="entry name" value="TIF_eIF_4E"/>
</dbReference>
<dbReference type="PANTHER" id="PTHR11960">
    <property type="entry name" value="EUKARYOTIC TRANSLATION INITIATION FACTOR 4E RELATED"/>
    <property type="match status" value="1"/>
</dbReference>
<feature type="region of interest" description="Disordered" evidence="2">
    <location>
        <begin position="1"/>
        <end position="105"/>
    </location>
</feature>
<reference evidence="3 4" key="1">
    <citation type="journal article" date="2017" name="Gigascience">
        <title>Draft genome of the honey bee ectoparasitic mite, Tropilaelaps mercedesae, is shaped by the parasitic life history.</title>
        <authorList>
            <person name="Dong X."/>
            <person name="Armstrong S.D."/>
            <person name="Xia D."/>
            <person name="Makepeace B.L."/>
            <person name="Darby A.C."/>
            <person name="Kadowaki T."/>
        </authorList>
    </citation>
    <scope>NUCLEOTIDE SEQUENCE [LARGE SCALE GENOMIC DNA]</scope>
    <source>
        <strain evidence="3">Wuxi-XJTLU</strain>
    </source>
</reference>
<comment type="caution">
    <text evidence="3">The sequence shown here is derived from an EMBL/GenBank/DDBJ whole genome shotgun (WGS) entry which is preliminary data.</text>
</comment>
<dbReference type="InterPro" id="IPR023398">
    <property type="entry name" value="TIF_eIF4e-like"/>
</dbReference>
<dbReference type="OrthoDB" id="590761at2759"/>
<protein>
    <submittedName>
        <fullName evidence="3">Eukaryotic translation initiation factor 4E isoform 1</fullName>
    </submittedName>
</protein>
<organism evidence="3 4">
    <name type="scientific">Tropilaelaps mercedesae</name>
    <dbReference type="NCBI Taxonomy" id="418985"/>
    <lineage>
        <taxon>Eukaryota</taxon>
        <taxon>Metazoa</taxon>
        <taxon>Ecdysozoa</taxon>
        <taxon>Arthropoda</taxon>
        <taxon>Chelicerata</taxon>
        <taxon>Arachnida</taxon>
        <taxon>Acari</taxon>
        <taxon>Parasitiformes</taxon>
        <taxon>Mesostigmata</taxon>
        <taxon>Gamasina</taxon>
        <taxon>Dermanyssoidea</taxon>
        <taxon>Laelapidae</taxon>
        <taxon>Tropilaelaps</taxon>
    </lineage>
</organism>
<evidence type="ECO:0000313" key="4">
    <source>
        <dbReference type="Proteomes" id="UP000192247"/>
    </source>
</evidence>
<keyword evidence="1" id="KW-0694">RNA-binding</keyword>
<dbReference type="EMBL" id="MNPL01000437">
    <property type="protein sequence ID" value="OQR80012.1"/>
    <property type="molecule type" value="Genomic_DNA"/>
</dbReference>
<dbReference type="GO" id="GO:0016281">
    <property type="term" value="C:eukaryotic translation initiation factor 4F complex"/>
    <property type="evidence" value="ECO:0007669"/>
    <property type="project" value="TreeGrafter"/>
</dbReference>
<dbReference type="STRING" id="418985.A0A1V9Y2Q4"/>
<gene>
    <name evidence="3" type="ORF">BIW11_05349</name>
</gene>
<feature type="compositionally biased region" description="Polar residues" evidence="2">
    <location>
        <begin position="1"/>
        <end position="14"/>
    </location>
</feature>
<proteinExistence type="inferred from homology"/>
<keyword evidence="1" id="KW-0648">Protein biosynthesis</keyword>